<evidence type="ECO:0000313" key="3">
    <source>
        <dbReference type="EMBL" id="MQY19001.1"/>
    </source>
</evidence>
<dbReference type="InterPro" id="IPR015286">
    <property type="entry name" value="Porin_fam_mycobact-type"/>
</dbReference>
<organism evidence="3 4">
    <name type="scientific">Nocardia macrotermitis</name>
    <dbReference type="NCBI Taxonomy" id="2585198"/>
    <lineage>
        <taxon>Bacteria</taxon>
        <taxon>Bacillati</taxon>
        <taxon>Actinomycetota</taxon>
        <taxon>Actinomycetes</taxon>
        <taxon>Mycobacteriales</taxon>
        <taxon>Nocardiaceae</taxon>
        <taxon>Nocardia</taxon>
    </lineage>
</organism>
<dbReference type="SUPFAM" id="SSF56959">
    <property type="entry name" value="Leukocidin-like"/>
    <property type="match status" value="1"/>
</dbReference>
<sequence length="211" mass="21390">MHIASAFVAVATAVGLGLTAPFAAADTGAPHEKTISAEGFTFTVGHKDNAVHPVAPMNGMPTSREVYLDNTSYGRFDGPGTGKIRTGYFVACAVDLDVSFSVNAGAGLDAGATAGVDVGDVVTPSAGVSIGPSVNAGIDTALTITPGTITDVRVAEKTLTPGRTGYIVSRDFQVRVNDCGGPLTVQAYTVIEASSPQVDGGDWVMGDPVVM</sequence>
<name>A0A7K0D006_9NOCA</name>
<accession>A0A7K0D006</accession>
<dbReference type="EMBL" id="WEGK01000004">
    <property type="protein sequence ID" value="MQY19001.1"/>
    <property type="molecule type" value="Genomic_DNA"/>
</dbReference>
<keyword evidence="1 2" id="KW-0732">Signal</keyword>
<evidence type="ECO:0000313" key="4">
    <source>
        <dbReference type="Proteomes" id="UP000438448"/>
    </source>
</evidence>
<protein>
    <recommendedName>
        <fullName evidence="5">MspA protein</fullName>
    </recommendedName>
</protein>
<dbReference type="Proteomes" id="UP000438448">
    <property type="component" value="Unassembled WGS sequence"/>
</dbReference>
<evidence type="ECO:0008006" key="5">
    <source>
        <dbReference type="Google" id="ProtNLM"/>
    </source>
</evidence>
<comment type="caution">
    <text evidence="3">The sequence shown here is derived from an EMBL/GenBank/DDBJ whole genome shotgun (WGS) entry which is preliminary data.</text>
</comment>
<evidence type="ECO:0000256" key="2">
    <source>
        <dbReference type="SAM" id="SignalP"/>
    </source>
</evidence>
<dbReference type="RefSeq" id="WP_153409881.1">
    <property type="nucleotide sequence ID" value="NZ_WEGK01000004.1"/>
</dbReference>
<dbReference type="Gene3D" id="2.10.300.10">
    <property type="entry name" value="Porin MspA ribbon domain"/>
    <property type="match status" value="1"/>
</dbReference>
<dbReference type="AlphaFoldDB" id="A0A7K0D006"/>
<proteinExistence type="predicted"/>
<feature type="signal peptide" evidence="2">
    <location>
        <begin position="1"/>
        <end position="25"/>
    </location>
</feature>
<dbReference type="Gene3D" id="2.60.40.1650">
    <property type="entry name" value="Porin MspA (Ig-like beta-sandwich domain)"/>
    <property type="match status" value="1"/>
</dbReference>
<evidence type="ECO:0000256" key="1">
    <source>
        <dbReference type="ARBA" id="ARBA00022729"/>
    </source>
</evidence>
<feature type="chain" id="PRO_5029682803" description="MspA protein" evidence="2">
    <location>
        <begin position="26"/>
        <end position="211"/>
    </location>
</feature>
<reference evidence="3 4" key="1">
    <citation type="submission" date="2019-10" db="EMBL/GenBank/DDBJ databases">
        <title>Nocardia macrotermitis sp. nov. and Nocardia aurantia sp. nov., isolated from the gut of fungus growing-termite Macrotermes natalensis.</title>
        <authorList>
            <person name="Benndorf R."/>
            <person name="Schwitalla J."/>
            <person name="Martin K."/>
            <person name="De Beer W."/>
            <person name="Kaster A.-K."/>
            <person name="Vollmers J."/>
            <person name="Poulsen M."/>
            <person name="Beemelmanns C."/>
        </authorList>
    </citation>
    <scope>NUCLEOTIDE SEQUENCE [LARGE SCALE GENOMIC DNA]</scope>
    <source>
        <strain evidence="3 4">RB20</strain>
    </source>
</reference>
<keyword evidence="4" id="KW-1185">Reference proteome</keyword>
<dbReference type="Pfam" id="PF09203">
    <property type="entry name" value="MspA"/>
    <property type="match status" value="1"/>
</dbReference>
<dbReference type="InterPro" id="IPR036435">
    <property type="entry name" value="Leukocidin/porin_MspA_sf"/>
</dbReference>
<gene>
    <name evidence="3" type="ORF">NRB20_20850</name>
</gene>
<dbReference type="OrthoDB" id="4553517at2"/>